<dbReference type="EMBL" id="JBHTIU010000025">
    <property type="protein sequence ID" value="MFD0868878.1"/>
    <property type="molecule type" value="Genomic_DNA"/>
</dbReference>
<dbReference type="GO" id="GO:0008483">
    <property type="term" value="F:transaminase activity"/>
    <property type="evidence" value="ECO:0007669"/>
    <property type="project" value="UniProtKB-KW"/>
</dbReference>
<reference evidence="5" key="1">
    <citation type="journal article" date="2019" name="Int. J. Syst. Evol. Microbiol.">
        <title>The Global Catalogue of Microorganisms (GCM) 10K type strain sequencing project: providing services to taxonomists for standard genome sequencing and annotation.</title>
        <authorList>
            <consortium name="The Broad Institute Genomics Platform"/>
            <consortium name="The Broad Institute Genome Sequencing Center for Infectious Disease"/>
            <person name="Wu L."/>
            <person name="Ma J."/>
        </authorList>
    </citation>
    <scope>NUCLEOTIDE SEQUENCE [LARGE SCALE GENOMIC DNA]</scope>
    <source>
        <strain evidence="5">CCUG 57263</strain>
    </source>
</reference>
<proteinExistence type="predicted"/>
<comment type="caution">
    <text evidence="4">The sequence shown here is derived from an EMBL/GenBank/DDBJ whole genome shotgun (WGS) entry which is preliminary data.</text>
</comment>
<evidence type="ECO:0000256" key="1">
    <source>
        <dbReference type="ARBA" id="ARBA00001933"/>
    </source>
</evidence>
<dbReference type="RefSeq" id="WP_379287047.1">
    <property type="nucleotide sequence ID" value="NZ_JBHTIU010000025.1"/>
</dbReference>
<keyword evidence="2" id="KW-0663">Pyridoxal phosphate</keyword>
<keyword evidence="4" id="KW-0808">Transferase</keyword>
<protein>
    <submittedName>
        <fullName evidence="4">Aminotransferase class V-fold PLP-dependent enzyme</fullName>
    </submittedName>
</protein>
<dbReference type="PANTHER" id="PTHR43586">
    <property type="entry name" value="CYSTEINE DESULFURASE"/>
    <property type="match status" value="1"/>
</dbReference>
<comment type="cofactor">
    <cofactor evidence="1">
        <name>pyridoxal 5'-phosphate</name>
        <dbReference type="ChEBI" id="CHEBI:597326"/>
    </cofactor>
</comment>
<accession>A0ABW3D994</accession>
<dbReference type="Gene3D" id="3.90.1150.10">
    <property type="entry name" value="Aspartate Aminotransferase, domain 1"/>
    <property type="match status" value="1"/>
</dbReference>
<dbReference type="InterPro" id="IPR015422">
    <property type="entry name" value="PyrdxlP-dep_Trfase_small"/>
</dbReference>
<dbReference type="InterPro" id="IPR000192">
    <property type="entry name" value="Aminotrans_V_dom"/>
</dbReference>
<evidence type="ECO:0000313" key="4">
    <source>
        <dbReference type="EMBL" id="MFD0868878.1"/>
    </source>
</evidence>
<dbReference type="Gene3D" id="3.40.640.10">
    <property type="entry name" value="Type I PLP-dependent aspartate aminotransferase-like (Major domain)"/>
    <property type="match status" value="1"/>
</dbReference>
<dbReference type="SUPFAM" id="SSF53383">
    <property type="entry name" value="PLP-dependent transferases"/>
    <property type="match status" value="1"/>
</dbReference>
<name>A0ABW3D994_9BACL</name>
<feature type="domain" description="Aminotransferase class V" evidence="3">
    <location>
        <begin position="54"/>
        <end position="363"/>
    </location>
</feature>
<dbReference type="Proteomes" id="UP001597120">
    <property type="component" value="Unassembled WGS sequence"/>
</dbReference>
<gene>
    <name evidence="4" type="ORF">ACFQ03_06925</name>
</gene>
<dbReference type="InterPro" id="IPR015421">
    <property type="entry name" value="PyrdxlP-dep_Trfase_major"/>
</dbReference>
<dbReference type="Pfam" id="PF00266">
    <property type="entry name" value="Aminotran_5"/>
    <property type="match status" value="1"/>
</dbReference>
<organism evidence="4 5">
    <name type="scientific">Paenibacillus residui</name>
    <dbReference type="NCBI Taxonomy" id="629724"/>
    <lineage>
        <taxon>Bacteria</taxon>
        <taxon>Bacillati</taxon>
        <taxon>Bacillota</taxon>
        <taxon>Bacilli</taxon>
        <taxon>Bacillales</taxon>
        <taxon>Paenibacillaceae</taxon>
        <taxon>Paenibacillus</taxon>
    </lineage>
</organism>
<keyword evidence="5" id="KW-1185">Reference proteome</keyword>
<dbReference type="InterPro" id="IPR015424">
    <property type="entry name" value="PyrdxlP-dep_Trfase"/>
</dbReference>
<keyword evidence="4" id="KW-0032">Aminotransferase</keyword>
<evidence type="ECO:0000259" key="3">
    <source>
        <dbReference type="Pfam" id="PF00266"/>
    </source>
</evidence>
<evidence type="ECO:0000313" key="5">
    <source>
        <dbReference type="Proteomes" id="UP001597120"/>
    </source>
</evidence>
<dbReference type="PANTHER" id="PTHR43586:SF8">
    <property type="entry name" value="CYSTEINE DESULFURASE 1, CHLOROPLASTIC"/>
    <property type="match status" value="1"/>
</dbReference>
<evidence type="ECO:0000256" key="2">
    <source>
        <dbReference type="ARBA" id="ARBA00022898"/>
    </source>
</evidence>
<sequence>MMRALIDKSEFVGLENTTWLYSGAETPTHRGSMAAVEDYMRSRSLGPIGRDRNTSVENNCKALLAQMMNGRPEDIAFMSNSSEVISMIASSMDWQAGDNLILHTLEFPSGVLPWLKLKEKGIEIRIVEDTNGEVGVDDILRVTDERTRLVMTSHVSYLTGARLDYRSLYRKLKETRTLLLLDVTQSLGVVPVQMYEADFVVCSSYKWLLSTHGAAVFGINRERISLVPAYVGWRSVKDMFGPNRFQAFELQDDARRFELGYPSYPTLYSMNFTVQLLLNIGIANIERHVLELGSYLIRGLKELGLEVMTPVQPEKRAGNISVRHEAGEQIAEGLLKEQIYIWGGDGRFRISLHLFNDKDDVDWLLNKLAPLLAGIQGEGGENG</sequence>